<evidence type="ECO:0000256" key="14">
    <source>
        <dbReference type="SAM" id="Phobius"/>
    </source>
</evidence>
<evidence type="ECO:0000256" key="5">
    <source>
        <dbReference type="ARBA" id="ARBA00022692"/>
    </source>
</evidence>
<name>A0ABD3NAI2_9STRA</name>
<evidence type="ECO:0000256" key="11">
    <source>
        <dbReference type="ARBA" id="ARBA00023214"/>
    </source>
</evidence>
<evidence type="ECO:0000256" key="13">
    <source>
        <dbReference type="SAM" id="MobiDB-lite"/>
    </source>
</evidence>
<feature type="compositionally biased region" description="Basic and acidic residues" evidence="13">
    <location>
        <begin position="209"/>
        <end position="218"/>
    </location>
</feature>
<dbReference type="PANTHER" id="PTHR12424">
    <property type="entry name" value="TWEETY-RELATED"/>
    <property type="match status" value="1"/>
</dbReference>
<keyword evidence="16" id="KW-1185">Reference proteome</keyword>
<keyword evidence="11" id="KW-0868">Chloride</keyword>
<dbReference type="PANTHER" id="PTHR12424:SF19">
    <property type="entry name" value="INTEGRASE ZINC-BINDING DOMAIN-CONTAINING PROTEIN"/>
    <property type="match status" value="1"/>
</dbReference>
<dbReference type="EMBL" id="JALLBG020000023">
    <property type="protein sequence ID" value="KAL3771577.1"/>
    <property type="molecule type" value="Genomic_DNA"/>
</dbReference>
<evidence type="ECO:0000256" key="10">
    <source>
        <dbReference type="ARBA" id="ARBA00023180"/>
    </source>
</evidence>
<organism evidence="15 16">
    <name type="scientific">Discostella pseudostelligera</name>
    <dbReference type="NCBI Taxonomy" id="259834"/>
    <lineage>
        <taxon>Eukaryota</taxon>
        <taxon>Sar</taxon>
        <taxon>Stramenopiles</taxon>
        <taxon>Ochrophyta</taxon>
        <taxon>Bacillariophyta</taxon>
        <taxon>Coscinodiscophyceae</taxon>
        <taxon>Thalassiosirophycidae</taxon>
        <taxon>Stephanodiscales</taxon>
        <taxon>Stephanodiscaceae</taxon>
        <taxon>Discostella</taxon>
    </lineage>
</organism>
<keyword evidence="6 14" id="KW-1133">Transmembrane helix</keyword>
<accession>A0ABD3NAI2</accession>
<feature type="transmembrane region" description="Helical" evidence="14">
    <location>
        <begin position="254"/>
        <end position="275"/>
    </location>
</feature>
<keyword evidence="10" id="KW-0325">Glycoprotein</keyword>
<feature type="transmembrane region" description="Helical" evidence="14">
    <location>
        <begin position="430"/>
        <end position="458"/>
    </location>
</feature>
<dbReference type="Pfam" id="PF04906">
    <property type="entry name" value="Tweety"/>
    <property type="match status" value="1"/>
</dbReference>
<keyword evidence="5 14" id="KW-0812">Transmembrane</keyword>
<keyword evidence="3" id="KW-0813">Transport</keyword>
<comment type="caution">
    <text evidence="15">The sequence shown here is derived from an EMBL/GenBank/DDBJ whole genome shotgun (WGS) entry which is preliminary data.</text>
</comment>
<evidence type="ECO:0000313" key="15">
    <source>
        <dbReference type="EMBL" id="KAL3771577.1"/>
    </source>
</evidence>
<evidence type="ECO:0000256" key="3">
    <source>
        <dbReference type="ARBA" id="ARBA00022448"/>
    </source>
</evidence>
<evidence type="ECO:0000256" key="1">
    <source>
        <dbReference type="ARBA" id="ARBA00004651"/>
    </source>
</evidence>
<sequence>MLAIRPKYGMVSTLEVAEFLLLTESSTLRCECEHHPACIPSISLERGDAFSSMSAYYSKQPTLFYLSTLISTNRCHLVWTMDILGDLSVERRLYPLLQYNESAYIPEPYVPSQVIIDAHDQPRFGHSNNLDVVFAGIEQQTREYIIGVIVGSLIIAIVAVCWFFAIACLKLAGPKRAGFLAGHFERPCVTPEKAEECCDEVTLKKDQPSNEIVDKNEANEPPPTIDPRAEGDHPLNEKVDQNLRATKRFTRRVMAVRVLFLLSGIAVLVSGGLFYGKGAVSFKNSFEEVQNGIDMVQDVCATTMSLSQNVTKASVDVEEKTIPRQDTGGDPICGVDSEVSTQINSIYNELVANIDQLRSSIDEHLRNIDGDVLYVLSLMEDIEHALYFADIFFYVLVAITVVIVTLIVALLAGVVFAWKGVSNSFTKCIQYALIWPLFIFFLCLSWIFATLFLAAGLAGADFCVNPDNYVEDFLYAHEDKFDGMLFGFMIYYVTGCAIQPPGAKYLTQISSEIAAVLTMAHQLIPLIADLPVESIAQLCNVTVEQATTLKQITTLGHTVIHVLNREFVGLRQIISCETMNPIYSTFVHQAFCDEAVAGMSWIFYTTLFIAIFSMFLIMFRAALYPIKDVALPASMRAEDRKDDVSIAASSAPPFETVSADACESVRDAPEHISAPPDID</sequence>
<evidence type="ECO:0000256" key="9">
    <source>
        <dbReference type="ARBA" id="ARBA00023173"/>
    </source>
</evidence>
<keyword evidence="4" id="KW-1003">Cell membrane</keyword>
<feature type="transmembrane region" description="Helical" evidence="14">
    <location>
        <begin position="144"/>
        <end position="169"/>
    </location>
</feature>
<protein>
    <submittedName>
        <fullName evidence="15">Uncharacterized protein</fullName>
    </submittedName>
</protein>
<comment type="subcellular location">
    <subcellularLocation>
        <location evidence="1">Cell membrane</location>
        <topology evidence="1">Multi-pass membrane protein</topology>
    </subcellularLocation>
</comment>
<keyword evidence="7" id="KW-0406">Ion transport</keyword>
<comment type="similarity">
    <text evidence="2">Belongs to the tweety family.</text>
</comment>
<keyword evidence="9" id="KW-0869">Chloride channel</keyword>
<dbReference type="Proteomes" id="UP001530293">
    <property type="component" value="Unassembled WGS sequence"/>
</dbReference>
<evidence type="ECO:0000256" key="12">
    <source>
        <dbReference type="ARBA" id="ARBA00023303"/>
    </source>
</evidence>
<evidence type="ECO:0000256" key="8">
    <source>
        <dbReference type="ARBA" id="ARBA00023136"/>
    </source>
</evidence>
<feature type="compositionally biased region" description="Basic and acidic residues" evidence="13">
    <location>
        <begin position="227"/>
        <end position="237"/>
    </location>
</feature>
<feature type="region of interest" description="Disordered" evidence="13">
    <location>
        <begin position="209"/>
        <end position="237"/>
    </location>
</feature>
<reference evidence="15 16" key="1">
    <citation type="submission" date="2024-10" db="EMBL/GenBank/DDBJ databases">
        <title>Updated reference genomes for cyclostephanoid diatoms.</title>
        <authorList>
            <person name="Roberts W.R."/>
            <person name="Alverson A.J."/>
        </authorList>
    </citation>
    <scope>NUCLEOTIDE SEQUENCE [LARGE SCALE GENOMIC DNA]</scope>
    <source>
        <strain evidence="15 16">AJA232-27</strain>
    </source>
</reference>
<keyword evidence="8 14" id="KW-0472">Membrane</keyword>
<keyword evidence="12" id="KW-0407">Ion channel</keyword>
<feature type="transmembrane region" description="Helical" evidence="14">
    <location>
        <begin position="391"/>
        <end position="418"/>
    </location>
</feature>
<dbReference type="InterPro" id="IPR006990">
    <property type="entry name" value="Tweety"/>
</dbReference>
<dbReference type="GO" id="GO:0005254">
    <property type="term" value="F:chloride channel activity"/>
    <property type="evidence" value="ECO:0007669"/>
    <property type="project" value="UniProtKB-KW"/>
</dbReference>
<dbReference type="AlphaFoldDB" id="A0ABD3NAI2"/>
<dbReference type="GO" id="GO:0005886">
    <property type="term" value="C:plasma membrane"/>
    <property type="evidence" value="ECO:0007669"/>
    <property type="project" value="UniProtKB-SubCell"/>
</dbReference>
<dbReference type="GO" id="GO:0034707">
    <property type="term" value="C:chloride channel complex"/>
    <property type="evidence" value="ECO:0007669"/>
    <property type="project" value="UniProtKB-KW"/>
</dbReference>
<gene>
    <name evidence="15" type="ORF">ACHAWU_003752</name>
</gene>
<feature type="transmembrane region" description="Helical" evidence="14">
    <location>
        <begin position="601"/>
        <end position="626"/>
    </location>
</feature>
<proteinExistence type="inferred from homology"/>
<evidence type="ECO:0000256" key="4">
    <source>
        <dbReference type="ARBA" id="ARBA00022475"/>
    </source>
</evidence>
<evidence type="ECO:0000256" key="7">
    <source>
        <dbReference type="ARBA" id="ARBA00023065"/>
    </source>
</evidence>
<evidence type="ECO:0000256" key="6">
    <source>
        <dbReference type="ARBA" id="ARBA00022989"/>
    </source>
</evidence>
<evidence type="ECO:0000313" key="16">
    <source>
        <dbReference type="Proteomes" id="UP001530293"/>
    </source>
</evidence>
<evidence type="ECO:0000256" key="2">
    <source>
        <dbReference type="ARBA" id="ARBA00009849"/>
    </source>
</evidence>